<evidence type="ECO:0000256" key="1">
    <source>
        <dbReference type="ARBA" id="ARBA00001971"/>
    </source>
</evidence>
<evidence type="ECO:0000256" key="7">
    <source>
        <dbReference type="ARBA" id="ARBA00023004"/>
    </source>
</evidence>
<keyword evidence="9" id="KW-0472">Membrane</keyword>
<dbReference type="PRINTS" id="PR00463">
    <property type="entry name" value="EP450I"/>
</dbReference>
<proteinExistence type="inferred from homology"/>
<evidence type="ECO:0008006" key="12">
    <source>
        <dbReference type="Google" id="ProtNLM"/>
    </source>
</evidence>
<dbReference type="AlphaFoldDB" id="A0A9P6AFQ1"/>
<dbReference type="PANTHER" id="PTHR24305:SF166">
    <property type="entry name" value="CYTOCHROME P450 12A4, MITOCHONDRIAL-RELATED"/>
    <property type="match status" value="1"/>
</dbReference>
<evidence type="ECO:0000313" key="10">
    <source>
        <dbReference type="EMBL" id="KAF9505032.1"/>
    </source>
</evidence>
<keyword evidence="4" id="KW-0349">Heme</keyword>
<dbReference type="InterPro" id="IPR002401">
    <property type="entry name" value="Cyt_P450_E_grp-I"/>
</dbReference>
<comment type="similarity">
    <text evidence="3">Belongs to the cytochrome P450 family.</text>
</comment>
<evidence type="ECO:0000256" key="2">
    <source>
        <dbReference type="ARBA" id="ARBA00005179"/>
    </source>
</evidence>
<keyword evidence="6" id="KW-0560">Oxidoreductase</keyword>
<dbReference type="EMBL" id="MU129177">
    <property type="protein sequence ID" value="KAF9505032.1"/>
    <property type="molecule type" value="Genomic_DNA"/>
</dbReference>
<dbReference type="OrthoDB" id="6692864at2759"/>
<dbReference type="Proteomes" id="UP000886523">
    <property type="component" value="Unassembled WGS sequence"/>
</dbReference>
<evidence type="ECO:0000256" key="3">
    <source>
        <dbReference type="ARBA" id="ARBA00010617"/>
    </source>
</evidence>
<evidence type="ECO:0000256" key="5">
    <source>
        <dbReference type="ARBA" id="ARBA00022723"/>
    </source>
</evidence>
<evidence type="ECO:0000256" key="6">
    <source>
        <dbReference type="ARBA" id="ARBA00023002"/>
    </source>
</evidence>
<dbReference type="GO" id="GO:0004497">
    <property type="term" value="F:monooxygenase activity"/>
    <property type="evidence" value="ECO:0007669"/>
    <property type="project" value="UniProtKB-KW"/>
</dbReference>
<evidence type="ECO:0000313" key="11">
    <source>
        <dbReference type="Proteomes" id="UP000886523"/>
    </source>
</evidence>
<dbReference type="GO" id="GO:0005506">
    <property type="term" value="F:iron ion binding"/>
    <property type="evidence" value="ECO:0007669"/>
    <property type="project" value="InterPro"/>
</dbReference>
<dbReference type="Gene3D" id="1.10.630.10">
    <property type="entry name" value="Cytochrome P450"/>
    <property type="match status" value="1"/>
</dbReference>
<dbReference type="PANTHER" id="PTHR24305">
    <property type="entry name" value="CYTOCHROME P450"/>
    <property type="match status" value="1"/>
</dbReference>
<dbReference type="CDD" id="cd11060">
    <property type="entry name" value="CYP57A1-like"/>
    <property type="match status" value="1"/>
</dbReference>
<comment type="caution">
    <text evidence="10">The sequence shown here is derived from an EMBL/GenBank/DDBJ whole genome shotgun (WGS) entry which is preliminary data.</text>
</comment>
<accession>A0A9P6AFQ1</accession>
<comment type="cofactor">
    <cofactor evidence="1">
        <name>heme</name>
        <dbReference type="ChEBI" id="CHEBI:30413"/>
    </cofactor>
</comment>
<dbReference type="InterPro" id="IPR036396">
    <property type="entry name" value="Cyt_P450_sf"/>
</dbReference>
<sequence length="533" mass="59497">MALLSKLSAAIPNTSQILLGIFTLLVSYFVYNLFFHSLSPLPGPLSARLGLPFWQIYHTYERDYAWALKRLHDTYGDCVRIGPTSVSTTDPEAVKVIYAHGNKYHKTNFYAAFQTSTPNMFSQIDPDKHSARRRLSAHVYSLNSMIKLEEYVNPCVHNLLKILDTHIEASDNDRASVDMSKFLHFYSMDVIGELGFGHDFDLLRSGTDAENFLDATRTAIAFASVASVIPSPWPKHLTYIGLSILFAKHSPRAIFTRAFKLVSARYAQTSQAGEDGASGRQDMLAQFIALKYPGTNTPWSVHEVMIECDNILAAGSDTTAVLLSAFFYFLLKYPRVYEKLQIEIDDAVVEGRLDGGGVMYAQAVKLEYFQACIKETLRVIPSAGINLPRYVPEGGLALGKYAIPEGTSVGVSPFVFQMTPTVFGEDAEVYRPERWLEASDAEKIAMEKSILAARSGKNIALMETSKVLPTLLWRYSFAFTPRTSLGRGSRHKFARGVSPTGVLSVDEPWQLSSSFLFIISDFWCDVSHRHPNE</sequence>
<organism evidence="10 11">
    <name type="scientific">Hydnum rufescens UP504</name>
    <dbReference type="NCBI Taxonomy" id="1448309"/>
    <lineage>
        <taxon>Eukaryota</taxon>
        <taxon>Fungi</taxon>
        <taxon>Dikarya</taxon>
        <taxon>Basidiomycota</taxon>
        <taxon>Agaricomycotina</taxon>
        <taxon>Agaricomycetes</taxon>
        <taxon>Cantharellales</taxon>
        <taxon>Hydnaceae</taxon>
        <taxon>Hydnum</taxon>
    </lineage>
</organism>
<dbReference type="SUPFAM" id="SSF48264">
    <property type="entry name" value="Cytochrome P450"/>
    <property type="match status" value="1"/>
</dbReference>
<keyword evidence="9" id="KW-0812">Transmembrane</keyword>
<dbReference type="InterPro" id="IPR050121">
    <property type="entry name" value="Cytochrome_P450_monoxygenase"/>
</dbReference>
<gene>
    <name evidence="10" type="ORF">BS47DRAFT_1354407</name>
</gene>
<dbReference type="GO" id="GO:0016705">
    <property type="term" value="F:oxidoreductase activity, acting on paired donors, with incorporation or reduction of molecular oxygen"/>
    <property type="evidence" value="ECO:0007669"/>
    <property type="project" value="InterPro"/>
</dbReference>
<dbReference type="InterPro" id="IPR001128">
    <property type="entry name" value="Cyt_P450"/>
</dbReference>
<dbReference type="Pfam" id="PF00067">
    <property type="entry name" value="p450"/>
    <property type="match status" value="1"/>
</dbReference>
<keyword evidence="7" id="KW-0408">Iron</keyword>
<keyword evidence="8" id="KW-0503">Monooxygenase</keyword>
<evidence type="ECO:0000256" key="4">
    <source>
        <dbReference type="ARBA" id="ARBA00022617"/>
    </source>
</evidence>
<evidence type="ECO:0000256" key="9">
    <source>
        <dbReference type="SAM" id="Phobius"/>
    </source>
</evidence>
<protein>
    <recommendedName>
        <fullName evidence="12">Cytochrome P450</fullName>
    </recommendedName>
</protein>
<name>A0A9P6AFQ1_9AGAM</name>
<evidence type="ECO:0000256" key="8">
    <source>
        <dbReference type="ARBA" id="ARBA00023033"/>
    </source>
</evidence>
<reference evidence="10" key="1">
    <citation type="journal article" date="2020" name="Nat. Commun.">
        <title>Large-scale genome sequencing of mycorrhizal fungi provides insights into the early evolution of symbiotic traits.</title>
        <authorList>
            <person name="Miyauchi S."/>
            <person name="Kiss E."/>
            <person name="Kuo A."/>
            <person name="Drula E."/>
            <person name="Kohler A."/>
            <person name="Sanchez-Garcia M."/>
            <person name="Morin E."/>
            <person name="Andreopoulos B."/>
            <person name="Barry K.W."/>
            <person name="Bonito G."/>
            <person name="Buee M."/>
            <person name="Carver A."/>
            <person name="Chen C."/>
            <person name="Cichocki N."/>
            <person name="Clum A."/>
            <person name="Culley D."/>
            <person name="Crous P.W."/>
            <person name="Fauchery L."/>
            <person name="Girlanda M."/>
            <person name="Hayes R.D."/>
            <person name="Keri Z."/>
            <person name="LaButti K."/>
            <person name="Lipzen A."/>
            <person name="Lombard V."/>
            <person name="Magnuson J."/>
            <person name="Maillard F."/>
            <person name="Murat C."/>
            <person name="Nolan M."/>
            <person name="Ohm R.A."/>
            <person name="Pangilinan J."/>
            <person name="Pereira M.F."/>
            <person name="Perotto S."/>
            <person name="Peter M."/>
            <person name="Pfister S."/>
            <person name="Riley R."/>
            <person name="Sitrit Y."/>
            <person name="Stielow J.B."/>
            <person name="Szollosi G."/>
            <person name="Zifcakova L."/>
            <person name="Stursova M."/>
            <person name="Spatafora J.W."/>
            <person name="Tedersoo L."/>
            <person name="Vaario L.M."/>
            <person name="Yamada A."/>
            <person name="Yan M."/>
            <person name="Wang P."/>
            <person name="Xu J."/>
            <person name="Bruns T."/>
            <person name="Baldrian P."/>
            <person name="Vilgalys R."/>
            <person name="Dunand C."/>
            <person name="Henrissat B."/>
            <person name="Grigoriev I.V."/>
            <person name="Hibbett D."/>
            <person name="Nagy L.G."/>
            <person name="Martin F.M."/>
        </authorList>
    </citation>
    <scope>NUCLEOTIDE SEQUENCE</scope>
    <source>
        <strain evidence="10">UP504</strain>
    </source>
</reference>
<dbReference type="GO" id="GO:0020037">
    <property type="term" value="F:heme binding"/>
    <property type="evidence" value="ECO:0007669"/>
    <property type="project" value="InterPro"/>
</dbReference>
<feature type="transmembrane region" description="Helical" evidence="9">
    <location>
        <begin position="16"/>
        <end position="35"/>
    </location>
</feature>
<comment type="pathway">
    <text evidence="2">Secondary metabolite biosynthesis.</text>
</comment>
<keyword evidence="11" id="KW-1185">Reference proteome</keyword>
<keyword evidence="9" id="KW-1133">Transmembrane helix</keyword>
<keyword evidence="5" id="KW-0479">Metal-binding</keyword>